<dbReference type="Proteomes" id="UP000248544">
    <property type="component" value="Unassembled WGS sequence"/>
</dbReference>
<dbReference type="EMBL" id="POUA01000052">
    <property type="protein sequence ID" value="PZG50979.1"/>
    <property type="molecule type" value="Genomic_DNA"/>
</dbReference>
<evidence type="ECO:0000259" key="8">
    <source>
        <dbReference type="Pfam" id="PF04542"/>
    </source>
</evidence>
<dbReference type="GO" id="GO:0003677">
    <property type="term" value="F:DNA binding"/>
    <property type="evidence" value="ECO:0007669"/>
    <property type="project" value="UniProtKB-KW"/>
</dbReference>
<accession>A0A2W2H802</accession>
<comment type="similarity">
    <text evidence="1 6">Belongs to the sigma-70 factor family. ECF subfamily.</text>
</comment>
<dbReference type="Pfam" id="PF08281">
    <property type="entry name" value="Sigma70_r4_2"/>
    <property type="match status" value="1"/>
</dbReference>
<keyword evidence="4 6" id="KW-0238">DNA-binding</keyword>
<keyword evidence="3 6" id="KW-0731">Sigma factor</keyword>
<reference evidence="10 11" key="1">
    <citation type="submission" date="2018-01" db="EMBL/GenBank/DDBJ databases">
        <title>Draft genome sequence of Sphaerisporangium sp. 7K107.</title>
        <authorList>
            <person name="Sahin N."/>
            <person name="Saygin H."/>
            <person name="Ay H."/>
        </authorList>
    </citation>
    <scope>NUCLEOTIDE SEQUENCE [LARGE SCALE GENOMIC DNA]</scope>
    <source>
        <strain evidence="10 11">7K107</strain>
    </source>
</reference>
<dbReference type="CDD" id="cd06171">
    <property type="entry name" value="Sigma70_r4"/>
    <property type="match status" value="1"/>
</dbReference>
<dbReference type="PROSITE" id="PS01063">
    <property type="entry name" value="SIGMA70_ECF"/>
    <property type="match status" value="1"/>
</dbReference>
<evidence type="ECO:0000256" key="3">
    <source>
        <dbReference type="ARBA" id="ARBA00023082"/>
    </source>
</evidence>
<evidence type="ECO:0000256" key="2">
    <source>
        <dbReference type="ARBA" id="ARBA00023015"/>
    </source>
</evidence>
<dbReference type="Pfam" id="PF04542">
    <property type="entry name" value="Sigma70_r2"/>
    <property type="match status" value="1"/>
</dbReference>
<dbReference type="SUPFAM" id="SSF88946">
    <property type="entry name" value="Sigma2 domain of RNA polymerase sigma factors"/>
    <property type="match status" value="1"/>
</dbReference>
<dbReference type="GO" id="GO:0006352">
    <property type="term" value="P:DNA-templated transcription initiation"/>
    <property type="evidence" value="ECO:0007669"/>
    <property type="project" value="InterPro"/>
</dbReference>
<dbReference type="GO" id="GO:0006950">
    <property type="term" value="P:response to stress"/>
    <property type="evidence" value="ECO:0007669"/>
    <property type="project" value="UniProtKB-ARBA"/>
</dbReference>
<dbReference type="InterPro" id="IPR007627">
    <property type="entry name" value="RNA_pol_sigma70_r2"/>
</dbReference>
<evidence type="ECO:0000313" key="11">
    <source>
        <dbReference type="Proteomes" id="UP000248544"/>
    </source>
</evidence>
<evidence type="ECO:0000256" key="4">
    <source>
        <dbReference type="ARBA" id="ARBA00023125"/>
    </source>
</evidence>
<dbReference type="PANTHER" id="PTHR43133">
    <property type="entry name" value="RNA POLYMERASE ECF-TYPE SIGMA FACTO"/>
    <property type="match status" value="1"/>
</dbReference>
<evidence type="ECO:0000256" key="1">
    <source>
        <dbReference type="ARBA" id="ARBA00010641"/>
    </source>
</evidence>
<dbReference type="InterPro" id="IPR000838">
    <property type="entry name" value="RNA_pol_sigma70_ECF_CS"/>
</dbReference>
<dbReference type="InterPro" id="IPR039425">
    <property type="entry name" value="RNA_pol_sigma-70-like"/>
</dbReference>
<dbReference type="GO" id="GO:0016987">
    <property type="term" value="F:sigma factor activity"/>
    <property type="evidence" value="ECO:0007669"/>
    <property type="project" value="UniProtKB-KW"/>
</dbReference>
<dbReference type="Gene3D" id="1.10.1740.10">
    <property type="match status" value="1"/>
</dbReference>
<keyword evidence="11" id="KW-1185">Reference proteome</keyword>
<dbReference type="SUPFAM" id="SSF88659">
    <property type="entry name" value="Sigma3 and sigma4 domains of RNA polymerase sigma factors"/>
    <property type="match status" value="1"/>
</dbReference>
<protein>
    <recommendedName>
        <fullName evidence="6">RNA polymerase sigma factor</fullName>
    </recommendedName>
</protein>
<keyword evidence="5 6" id="KW-0804">Transcription</keyword>
<dbReference type="Gene3D" id="1.10.10.10">
    <property type="entry name" value="Winged helix-like DNA-binding domain superfamily/Winged helix DNA-binding domain"/>
    <property type="match status" value="1"/>
</dbReference>
<dbReference type="InterPro" id="IPR013249">
    <property type="entry name" value="RNA_pol_sigma70_r4_t2"/>
</dbReference>
<feature type="domain" description="RNA polymerase sigma factor 70 region 4 type 2" evidence="9">
    <location>
        <begin position="152"/>
        <end position="201"/>
    </location>
</feature>
<feature type="domain" description="RNA polymerase sigma-70 region 2" evidence="8">
    <location>
        <begin position="60"/>
        <end position="123"/>
    </location>
</feature>
<evidence type="ECO:0000313" key="10">
    <source>
        <dbReference type="EMBL" id="PZG50979.1"/>
    </source>
</evidence>
<gene>
    <name evidence="10" type="ORF">C1I98_09605</name>
</gene>
<sequence length="207" mass="22645">MPGWAGRIDHRPRVRTALVHASDGQSARAARARRDDRAAASDIRVLARIADGDARALADLYERYSGPLFAFLYRLCGDRGTAEEILQDTVMAVWLSAASYRQRSSVSTWLFGVARRQAHNRLRGMPPPIAAEPREGPDPLPGPEELAVGGDQVQSALARLPLPHREVVVLLLVHDLSQREIAEVLGIPVGTVKSRLHHARAILRGPA</sequence>
<dbReference type="PANTHER" id="PTHR43133:SF32">
    <property type="entry name" value="BLR3042 PROTEIN"/>
    <property type="match status" value="1"/>
</dbReference>
<dbReference type="AlphaFoldDB" id="A0A2W2H802"/>
<name>A0A2W2H802_9ACTN</name>
<dbReference type="InterPro" id="IPR013325">
    <property type="entry name" value="RNA_pol_sigma_r2"/>
</dbReference>
<proteinExistence type="inferred from homology"/>
<feature type="region of interest" description="Disordered" evidence="7">
    <location>
        <begin position="123"/>
        <end position="144"/>
    </location>
</feature>
<dbReference type="InterPro" id="IPR014284">
    <property type="entry name" value="RNA_pol_sigma-70_dom"/>
</dbReference>
<dbReference type="InterPro" id="IPR013324">
    <property type="entry name" value="RNA_pol_sigma_r3/r4-like"/>
</dbReference>
<evidence type="ECO:0000256" key="5">
    <source>
        <dbReference type="ARBA" id="ARBA00023163"/>
    </source>
</evidence>
<evidence type="ECO:0000259" key="9">
    <source>
        <dbReference type="Pfam" id="PF08281"/>
    </source>
</evidence>
<dbReference type="NCBIfam" id="TIGR02937">
    <property type="entry name" value="sigma70-ECF"/>
    <property type="match status" value="1"/>
</dbReference>
<comment type="caution">
    <text evidence="10">The sequence shown here is derived from an EMBL/GenBank/DDBJ whole genome shotgun (WGS) entry which is preliminary data.</text>
</comment>
<evidence type="ECO:0000256" key="6">
    <source>
        <dbReference type="RuleBase" id="RU000716"/>
    </source>
</evidence>
<keyword evidence="2 6" id="KW-0805">Transcription regulation</keyword>
<dbReference type="InterPro" id="IPR036388">
    <property type="entry name" value="WH-like_DNA-bd_sf"/>
</dbReference>
<organism evidence="10 11">
    <name type="scientific">Spongiactinospora gelatinilytica</name>
    <dbReference type="NCBI Taxonomy" id="2666298"/>
    <lineage>
        <taxon>Bacteria</taxon>
        <taxon>Bacillati</taxon>
        <taxon>Actinomycetota</taxon>
        <taxon>Actinomycetes</taxon>
        <taxon>Streptosporangiales</taxon>
        <taxon>Streptosporangiaceae</taxon>
        <taxon>Spongiactinospora</taxon>
    </lineage>
</organism>
<evidence type="ECO:0000256" key="7">
    <source>
        <dbReference type="SAM" id="MobiDB-lite"/>
    </source>
</evidence>